<name>S9UX18_9TRYP</name>
<protein>
    <recommendedName>
        <fullName evidence="1">Defective in cullin neddylation protein</fullName>
    </recommendedName>
</protein>
<sequence length="241" mass="27807">MGPKAAVKARVSNKVVPHESATESGGAPRHVVDNTQPSSGGTAFKSNRSEMETYFDKLRLLDKIDNDTVGMKGIAQLMSDINIPNNTIQSYVLLWQFGASRNSRLSRSEWVTATYTYNVDGTSQLKLALNEWVSKVGNDKHLFFEMYSFLYDYLRGEHSRLMTVECAVAAWEVFFPAHKTLVQLVQWLKKEYSGSISRDLWRQVYFFLQAEENHNIQEPDTTRWPTVLSDFCEWRKTHFKY</sequence>
<dbReference type="Gene3D" id="1.10.238.10">
    <property type="entry name" value="EF-hand"/>
    <property type="match status" value="1"/>
</dbReference>
<dbReference type="AlphaFoldDB" id="S9UX18"/>
<evidence type="ECO:0000256" key="2">
    <source>
        <dbReference type="SAM" id="MobiDB-lite"/>
    </source>
</evidence>
<organism evidence="4 5">
    <name type="scientific">Strigomonas culicis</name>
    <dbReference type="NCBI Taxonomy" id="28005"/>
    <lineage>
        <taxon>Eukaryota</taxon>
        <taxon>Discoba</taxon>
        <taxon>Euglenozoa</taxon>
        <taxon>Kinetoplastea</taxon>
        <taxon>Metakinetoplastina</taxon>
        <taxon>Trypanosomatida</taxon>
        <taxon>Trypanosomatidae</taxon>
        <taxon>Strigomonadinae</taxon>
        <taxon>Strigomonas</taxon>
    </lineage>
</organism>
<dbReference type="EMBL" id="ATMH01002309">
    <property type="protein sequence ID" value="EPY33319.1"/>
    <property type="molecule type" value="Genomic_DNA"/>
</dbReference>
<dbReference type="OrthoDB" id="286637at2759"/>
<dbReference type="Gene3D" id="1.10.238.200">
    <property type="entry name" value="Cullin, PONY binding domain"/>
    <property type="match status" value="1"/>
</dbReference>
<keyword evidence="5" id="KW-1185">Reference proteome</keyword>
<evidence type="ECO:0000313" key="4">
    <source>
        <dbReference type="EMBL" id="EPY33319.1"/>
    </source>
</evidence>
<feature type="domain" description="DCUN1" evidence="3">
    <location>
        <begin position="46"/>
        <end position="236"/>
    </location>
</feature>
<evidence type="ECO:0000313" key="5">
    <source>
        <dbReference type="Proteomes" id="UP000015354"/>
    </source>
</evidence>
<dbReference type="InterPro" id="IPR014764">
    <property type="entry name" value="DCN-prot"/>
</dbReference>
<evidence type="ECO:0000259" key="3">
    <source>
        <dbReference type="PROSITE" id="PS51229"/>
    </source>
</evidence>
<feature type="compositionally biased region" description="Polar residues" evidence="2">
    <location>
        <begin position="33"/>
        <end position="45"/>
    </location>
</feature>
<reference evidence="4 5" key="1">
    <citation type="journal article" date="2013" name="PLoS ONE">
        <title>Predicting the Proteins of Angomonas deanei, Strigomonas culicis and Their Respective Endosymbionts Reveals New Aspects of the Trypanosomatidae Family.</title>
        <authorList>
            <person name="Motta M.C."/>
            <person name="Martins A.C."/>
            <person name="de Souza S.S."/>
            <person name="Catta-Preta C.M."/>
            <person name="Silva R."/>
            <person name="Klein C.C."/>
            <person name="de Almeida L.G."/>
            <person name="de Lima Cunha O."/>
            <person name="Ciapina L.P."/>
            <person name="Brocchi M."/>
            <person name="Colabardini A.C."/>
            <person name="de Araujo Lima B."/>
            <person name="Machado C.R."/>
            <person name="de Almeida Soares C.M."/>
            <person name="Probst C.M."/>
            <person name="de Menezes C.B."/>
            <person name="Thompson C.E."/>
            <person name="Bartholomeu D.C."/>
            <person name="Gradia D.F."/>
            <person name="Pavoni D.P."/>
            <person name="Grisard E.C."/>
            <person name="Fantinatti-Garboggini F."/>
            <person name="Marchini F.K."/>
            <person name="Rodrigues-Luiz G.F."/>
            <person name="Wagner G."/>
            <person name="Goldman G.H."/>
            <person name="Fietto J.L."/>
            <person name="Elias M.C."/>
            <person name="Goldman M.H."/>
            <person name="Sagot M.F."/>
            <person name="Pereira M."/>
            <person name="Stoco P.H."/>
            <person name="de Mendonca-Neto R.P."/>
            <person name="Teixeira S.M."/>
            <person name="Maciel T.E."/>
            <person name="de Oliveira Mendes T.A."/>
            <person name="Urmenyi T.P."/>
            <person name="de Souza W."/>
            <person name="Schenkman S."/>
            <person name="de Vasconcelos A.T."/>
        </authorList>
    </citation>
    <scope>NUCLEOTIDE SEQUENCE [LARGE SCALE GENOMIC DNA]</scope>
</reference>
<evidence type="ECO:0000256" key="1">
    <source>
        <dbReference type="RuleBase" id="RU410713"/>
    </source>
</evidence>
<dbReference type="PANTHER" id="PTHR12281:SF34">
    <property type="entry name" value="DEFECTIVE IN CULLIN NEDDYLATION PROTEIN"/>
    <property type="match status" value="1"/>
</dbReference>
<dbReference type="GO" id="GO:0097602">
    <property type="term" value="F:cullin family protein binding"/>
    <property type="evidence" value="ECO:0007669"/>
    <property type="project" value="TreeGrafter"/>
</dbReference>
<proteinExistence type="predicted"/>
<dbReference type="Pfam" id="PF03556">
    <property type="entry name" value="Cullin_binding"/>
    <property type="match status" value="1"/>
</dbReference>
<dbReference type="GO" id="GO:0000151">
    <property type="term" value="C:ubiquitin ligase complex"/>
    <property type="evidence" value="ECO:0007669"/>
    <property type="project" value="TreeGrafter"/>
</dbReference>
<dbReference type="GO" id="GO:0032182">
    <property type="term" value="F:ubiquitin-like protein binding"/>
    <property type="evidence" value="ECO:0007669"/>
    <property type="project" value="TreeGrafter"/>
</dbReference>
<dbReference type="PANTHER" id="PTHR12281">
    <property type="entry name" value="RP42 RELATED"/>
    <property type="match status" value="1"/>
</dbReference>
<dbReference type="GO" id="GO:0031624">
    <property type="term" value="F:ubiquitin conjugating enzyme binding"/>
    <property type="evidence" value="ECO:0007669"/>
    <property type="project" value="TreeGrafter"/>
</dbReference>
<dbReference type="PROSITE" id="PS51229">
    <property type="entry name" value="DCUN1"/>
    <property type="match status" value="1"/>
</dbReference>
<dbReference type="InterPro" id="IPR005176">
    <property type="entry name" value="PONY_dom"/>
</dbReference>
<dbReference type="Proteomes" id="UP000015354">
    <property type="component" value="Unassembled WGS sequence"/>
</dbReference>
<comment type="function">
    <text evidence="1">Neddylation of cullins play an essential role in the regulation of SCF-type complexes activity.</text>
</comment>
<gene>
    <name evidence="4" type="ORF">STCU_02309</name>
</gene>
<dbReference type="GO" id="GO:0045116">
    <property type="term" value="P:protein neddylation"/>
    <property type="evidence" value="ECO:0007669"/>
    <property type="project" value="TreeGrafter"/>
</dbReference>
<feature type="region of interest" description="Disordered" evidence="2">
    <location>
        <begin position="1"/>
        <end position="45"/>
    </location>
</feature>
<dbReference type="InterPro" id="IPR042460">
    <property type="entry name" value="DCN1-like_PONY"/>
</dbReference>
<comment type="caution">
    <text evidence="4">The sequence shown here is derived from an EMBL/GenBank/DDBJ whole genome shotgun (WGS) entry which is preliminary data.</text>
</comment>
<accession>S9UX18</accession>